<proteinExistence type="predicted"/>
<sequence length="461" mass="51949">MGDLPPYPERPPQQPPDRRTSQASQRQHSRDQVQPPAADPEEGQQIAPDARRNAPGWSQRGSLSQQESLLMPRAFQAEEARMGSVEYPSMNTGFPLEFQPQPYSDESRIQAAELTTSLMQRLQQGQSSLFQQLDSAFPESPVNPLDPFNLYQTDQFSEGAQHGPYIRDDPALQFSPSELGFPHYSAEVPEPEPLELAVQNAKAYLLQTSISCDLSLYEHLVNLLTKILNQRPEDPLSVLESLNRTTQWEWFHPKLDTLRDDPEMQPTYEMAEKQKALFTRSGGGAEGEQEMEEEVGRCTWVNPLQKTEEEEDLGEEEEKADEGPEEVEQEVGPPLLTPLSEDAEIMHLAPWTTRLSCSLCPQYSVAVVRSNLWPGAYAYASGKKFENIYIGWGHKYSPENFNPALPAPIQQEYPSGPEIMEMSDPTVEEEQAVKAAQEQALGATEEEEEGEEEEEEEKDLV</sequence>
<keyword evidence="8" id="KW-1185">Reference proteome</keyword>
<dbReference type="GO" id="GO:0035082">
    <property type="term" value="P:axoneme assembly"/>
    <property type="evidence" value="ECO:0007669"/>
    <property type="project" value="TreeGrafter"/>
</dbReference>
<feature type="compositionally biased region" description="Acidic residues" evidence="6">
    <location>
        <begin position="444"/>
        <end position="461"/>
    </location>
</feature>
<dbReference type="PANTHER" id="PTHR13159:SF1">
    <property type="entry name" value="RADIAL SPOKE HEAD PROTEIN 6 HOMOLOG A"/>
    <property type="match status" value="1"/>
</dbReference>
<dbReference type="CDD" id="cd22963">
    <property type="entry name" value="DD_CrRSP4-like"/>
    <property type="match status" value="1"/>
</dbReference>
<evidence type="ECO:0000313" key="7">
    <source>
        <dbReference type="Ensembl" id="ENSPTEP00000041041.1"/>
    </source>
</evidence>
<dbReference type="Pfam" id="PF04712">
    <property type="entry name" value="Radial_spoke"/>
    <property type="match status" value="2"/>
</dbReference>
<accession>A0A8C9IUU7</accession>
<dbReference type="InterPro" id="IPR006802">
    <property type="entry name" value="Radial_spoke"/>
</dbReference>
<evidence type="ECO:0000256" key="5">
    <source>
        <dbReference type="ARBA" id="ARBA00023273"/>
    </source>
</evidence>
<organism evidence="7 8">
    <name type="scientific">Piliocolobus tephrosceles</name>
    <name type="common">Ugandan red Colobus</name>
    <dbReference type="NCBI Taxonomy" id="591936"/>
    <lineage>
        <taxon>Eukaryota</taxon>
        <taxon>Metazoa</taxon>
        <taxon>Chordata</taxon>
        <taxon>Craniata</taxon>
        <taxon>Vertebrata</taxon>
        <taxon>Euteleostomi</taxon>
        <taxon>Mammalia</taxon>
        <taxon>Eutheria</taxon>
        <taxon>Euarchontoglires</taxon>
        <taxon>Primates</taxon>
        <taxon>Haplorrhini</taxon>
        <taxon>Catarrhini</taxon>
        <taxon>Cercopithecidae</taxon>
        <taxon>Colobinae</taxon>
        <taxon>Piliocolobus</taxon>
    </lineage>
</organism>
<evidence type="ECO:0000256" key="6">
    <source>
        <dbReference type="SAM" id="MobiDB-lite"/>
    </source>
</evidence>
<reference evidence="7" key="1">
    <citation type="submission" date="2025-08" db="UniProtKB">
        <authorList>
            <consortium name="Ensembl"/>
        </authorList>
    </citation>
    <scope>IDENTIFICATION</scope>
</reference>
<evidence type="ECO:0000256" key="3">
    <source>
        <dbReference type="ARBA" id="ARBA00023069"/>
    </source>
</evidence>
<reference evidence="7" key="2">
    <citation type="submission" date="2025-09" db="UniProtKB">
        <authorList>
            <consortium name="Ensembl"/>
        </authorList>
    </citation>
    <scope>IDENTIFICATION</scope>
</reference>
<gene>
    <name evidence="7" type="primary">RSPH6A</name>
</gene>
<evidence type="ECO:0000313" key="8">
    <source>
        <dbReference type="Proteomes" id="UP000694416"/>
    </source>
</evidence>
<feature type="compositionally biased region" description="Polar residues" evidence="6">
    <location>
        <begin position="59"/>
        <end position="68"/>
    </location>
</feature>
<protein>
    <submittedName>
        <fullName evidence="7">Radial spoke head 6 homolog A</fullName>
    </submittedName>
</protein>
<dbReference type="GO" id="GO:0060294">
    <property type="term" value="P:cilium movement involved in cell motility"/>
    <property type="evidence" value="ECO:0007669"/>
    <property type="project" value="InterPro"/>
</dbReference>
<comment type="subcellular location">
    <subcellularLocation>
        <location evidence="1">Cytoplasm</location>
        <location evidence="1">Cytoskeleton</location>
        <location evidence="1">Cilium axoneme</location>
    </subcellularLocation>
</comment>
<feature type="region of interest" description="Disordered" evidence="6">
    <location>
        <begin position="413"/>
        <end position="461"/>
    </location>
</feature>
<evidence type="ECO:0000256" key="2">
    <source>
        <dbReference type="ARBA" id="ARBA00022490"/>
    </source>
</evidence>
<dbReference type="AlphaFoldDB" id="A0A8C9IUU7"/>
<evidence type="ECO:0000256" key="4">
    <source>
        <dbReference type="ARBA" id="ARBA00023212"/>
    </source>
</evidence>
<name>A0A8C9IUU7_9PRIM</name>
<feature type="region of interest" description="Disordered" evidence="6">
    <location>
        <begin position="1"/>
        <end position="71"/>
    </location>
</feature>
<feature type="compositionally biased region" description="Acidic residues" evidence="6">
    <location>
        <begin position="308"/>
        <end position="329"/>
    </location>
</feature>
<evidence type="ECO:0000256" key="1">
    <source>
        <dbReference type="ARBA" id="ARBA00004430"/>
    </source>
</evidence>
<keyword evidence="3" id="KW-0969">Cilium</keyword>
<dbReference type="GO" id="GO:0001534">
    <property type="term" value="C:radial spoke"/>
    <property type="evidence" value="ECO:0007669"/>
    <property type="project" value="InterPro"/>
</dbReference>
<dbReference type="PANTHER" id="PTHR13159">
    <property type="entry name" value="RADIAL SPOKEHEAD-RELATED"/>
    <property type="match status" value="1"/>
</dbReference>
<feature type="compositionally biased region" description="Pro residues" evidence="6">
    <location>
        <begin position="1"/>
        <end position="15"/>
    </location>
</feature>
<keyword evidence="2" id="KW-0963">Cytoplasm</keyword>
<feature type="region of interest" description="Disordered" evidence="6">
    <location>
        <begin position="304"/>
        <end position="332"/>
    </location>
</feature>
<keyword evidence="5" id="KW-0966">Cell projection</keyword>
<dbReference type="Proteomes" id="UP000694416">
    <property type="component" value="Unplaced"/>
</dbReference>
<dbReference type="Ensembl" id="ENSPTET00000054911.1">
    <property type="protein sequence ID" value="ENSPTEP00000041041.1"/>
    <property type="gene ID" value="ENSPTEG00000037708.1"/>
</dbReference>
<keyword evidence="4" id="KW-0206">Cytoskeleton</keyword>